<name>A0A5C2SS24_9APHY</name>
<dbReference type="EMBL" id="ML122251">
    <property type="protein sequence ID" value="RPD66151.1"/>
    <property type="molecule type" value="Genomic_DNA"/>
</dbReference>
<evidence type="ECO:0000313" key="1">
    <source>
        <dbReference type="EMBL" id="RPD66151.1"/>
    </source>
</evidence>
<sequence length="134" mass="14924">MYSAMSRKPDPPFPSFTTVSYELQSDTLKLPAYRESFLLRYHPYPQTRRRNTTASLMKTMDCRYSEAPVAQGIQAASNPTCDEAANLAAVVHEVEADAGGPNIKRKRSLTSLIIDLAFLLRYKLRPALKAGTNA</sequence>
<protein>
    <submittedName>
        <fullName evidence="1">Uncharacterized protein</fullName>
    </submittedName>
</protein>
<gene>
    <name evidence="1" type="ORF">L227DRAFT_134238</name>
</gene>
<reference evidence="1" key="1">
    <citation type="journal article" date="2018" name="Genome Biol. Evol.">
        <title>Genomics and development of Lentinus tigrinus, a white-rot wood-decaying mushroom with dimorphic fruiting bodies.</title>
        <authorList>
            <person name="Wu B."/>
            <person name="Xu Z."/>
            <person name="Knudson A."/>
            <person name="Carlson A."/>
            <person name="Chen N."/>
            <person name="Kovaka S."/>
            <person name="LaButti K."/>
            <person name="Lipzen A."/>
            <person name="Pennachio C."/>
            <person name="Riley R."/>
            <person name="Schakwitz W."/>
            <person name="Umezawa K."/>
            <person name="Ohm R.A."/>
            <person name="Grigoriev I.V."/>
            <person name="Nagy L.G."/>
            <person name="Gibbons J."/>
            <person name="Hibbett D."/>
        </authorList>
    </citation>
    <scope>NUCLEOTIDE SEQUENCE [LARGE SCALE GENOMIC DNA]</scope>
    <source>
        <strain evidence="1">ALCF2SS1-6</strain>
    </source>
</reference>
<organism evidence="1 2">
    <name type="scientific">Lentinus tigrinus ALCF2SS1-6</name>
    <dbReference type="NCBI Taxonomy" id="1328759"/>
    <lineage>
        <taxon>Eukaryota</taxon>
        <taxon>Fungi</taxon>
        <taxon>Dikarya</taxon>
        <taxon>Basidiomycota</taxon>
        <taxon>Agaricomycotina</taxon>
        <taxon>Agaricomycetes</taxon>
        <taxon>Polyporales</taxon>
        <taxon>Polyporaceae</taxon>
        <taxon>Lentinus</taxon>
    </lineage>
</organism>
<keyword evidence="2" id="KW-1185">Reference proteome</keyword>
<proteinExistence type="predicted"/>
<dbReference type="AlphaFoldDB" id="A0A5C2SS24"/>
<dbReference type="Proteomes" id="UP000313359">
    <property type="component" value="Unassembled WGS sequence"/>
</dbReference>
<accession>A0A5C2SS24</accession>
<dbReference type="OrthoDB" id="2637024at2759"/>
<evidence type="ECO:0000313" key="2">
    <source>
        <dbReference type="Proteomes" id="UP000313359"/>
    </source>
</evidence>